<organism evidence="1 2">
    <name type="scientific">Autumnicola patrickiae</name>
    <dbReference type="NCBI Taxonomy" id="3075591"/>
    <lineage>
        <taxon>Bacteria</taxon>
        <taxon>Pseudomonadati</taxon>
        <taxon>Bacteroidota</taxon>
        <taxon>Flavobacteriia</taxon>
        <taxon>Flavobacteriales</taxon>
        <taxon>Flavobacteriaceae</taxon>
        <taxon>Autumnicola</taxon>
    </lineage>
</organism>
<keyword evidence="2" id="KW-1185">Reference proteome</keyword>
<protein>
    <recommendedName>
        <fullName evidence="3">Curlin associated repeat-containing protein</fullName>
    </recommendedName>
</protein>
<proteinExistence type="predicted"/>
<reference evidence="1 2" key="1">
    <citation type="submission" date="2023-09" db="EMBL/GenBank/DDBJ databases">
        <authorList>
            <person name="Rey-Velasco X."/>
        </authorList>
    </citation>
    <scope>NUCLEOTIDE SEQUENCE [LARGE SCALE GENOMIC DNA]</scope>
    <source>
        <strain evidence="1 2">F188</strain>
    </source>
</reference>
<evidence type="ECO:0008006" key="3">
    <source>
        <dbReference type="Google" id="ProtNLM"/>
    </source>
</evidence>
<accession>A0ABU3E0Z0</accession>
<dbReference type="RefSeq" id="WP_311683225.1">
    <property type="nucleotide sequence ID" value="NZ_JAVRHM010000006.1"/>
</dbReference>
<gene>
    <name evidence="1" type="ORF">RM549_07190</name>
</gene>
<dbReference type="EMBL" id="JAVRHM010000006">
    <property type="protein sequence ID" value="MDT0689563.1"/>
    <property type="molecule type" value="Genomic_DNA"/>
</dbReference>
<evidence type="ECO:0000313" key="1">
    <source>
        <dbReference type="EMBL" id="MDT0689563.1"/>
    </source>
</evidence>
<dbReference type="Proteomes" id="UP001261624">
    <property type="component" value="Unassembled WGS sequence"/>
</dbReference>
<comment type="caution">
    <text evidence="1">The sequence shown here is derived from an EMBL/GenBank/DDBJ whole genome shotgun (WGS) entry which is preliminary data.</text>
</comment>
<sequence length="158" mass="17879">MKNFSNWIVIVVIFFSQFSFSQTERDLEMMQKMLEFQKIESVKTTGSSQVFIEQIGGDNNLVTRISAESSNVSFIQNGQNNDLLLDINSETYHAIISQLGNSNKVSDDSYAPYEKMGLDLTQTGNNNDFQRYGSNSIGNNLKFSMTGEDQTVIVRNFK</sequence>
<evidence type="ECO:0000313" key="2">
    <source>
        <dbReference type="Proteomes" id="UP001261624"/>
    </source>
</evidence>
<name>A0ABU3E0Z0_9FLAO</name>